<dbReference type="Pfam" id="PF00005">
    <property type="entry name" value="ABC_tran"/>
    <property type="match status" value="1"/>
</dbReference>
<dbReference type="GO" id="GO:0005524">
    <property type="term" value="F:ATP binding"/>
    <property type="evidence" value="ECO:0007669"/>
    <property type="project" value="UniProtKB-KW"/>
</dbReference>
<dbReference type="PROSITE" id="PS00211">
    <property type="entry name" value="ABC_TRANSPORTER_1"/>
    <property type="match status" value="1"/>
</dbReference>
<accession>A0A841PU13</accession>
<dbReference type="RefSeq" id="WP_184404726.1">
    <property type="nucleotide sequence ID" value="NZ_JACHHJ010000004.1"/>
</dbReference>
<dbReference type="CDD" id="cd03260">
    <property type="entry name" value="ABC_PstB_phosphate_transporter"/>
    <property type="match status" value="1"/>
</dbReference>
<dbReference type="InterPro" id="IPR005670">
    <property type="entry name" value="PstB-like"/>
</dbReference>
<evidence type="ECO:0000256" key="1">
    <source>
        <dbReference type="ARBA" id="ARBA00022448"/>
    </source>
</evidence>
<evidence type="ECO:0000313" key="5">
    <source>
        <dbReference type="EMBL" id="MBB6450646.1"/>
    </source>
</evidence>
<dbReference type="GO" id="GO:0005315">
    <property type="term" value="F:phosphate transmembrane transporter activity"/>
    <property type="evidence" value="ECO:0007669"/>
    <property type="project" value="InterPro"/>
</dbReference>
<keyword evidence="3 5" id="KW-0067">ATP-binding</keyword>
<dbReference type="NCBIfam" id="TIGR00972">
    <property type="entry name" value="3a0107s01c2"/>
    <property type="match status" value="1"/>
</dbReference>
<dbReference type="InterPro" id="IPR003593">
    <property type="entry name" value="AAA+_ATPase"/>
</dbReference>
<dbReference type="PANTHER" id="PTHR43423:SF1">
    <property type="entry name" value="ABC TRANSPORTER I FAMILY MEMBER 17"/>
    <property type="match status" value="1"/>
</dbReference>
<organism evidence="5 6">
    <name type="scientific">Geomicrobium halophilum</name>
    <dbReference type="NCBI Taxonomy" id="549000"/>
    <lineage>
        <taxon>Bacteria</taxon>
        <taxon>Bacillati</taxon>
        <taxon>Bacillota</taxon>
        <taxon>Bacilli</taxon>
        <taxon>Bacillales</taxon>
        <taxon>Geomicrobium</taxon>
    </lineage>
</organism>
<evidence type="ECO:0000256" key="3">
    <source>
        <dbReference type="ARBA" id="ARBA00022840"/>
    </source>
</evidence>
<dbReference type="AlphaFoldDB" id="A0A841PU13"/>
<dbReference type="PANTHER" id="PTHR43423">
    <property type="entry name" value="ABC TRANSPORTER I FAMILY MEMBER 17"/>
    <property type="match status" value="1"/>
</dbReference>
<dbReference type="GO" id="GO:0035435">
    <property type="term" value="P:phosphate ion transmembrane transport"/>
    <property type="evidence" value="ECO:0007669"/>
    <property type="project" value="InterPro"/>
</dbReference>
<feature type="domain" description="ABC transporter" evidence="4">
    <location>
        <begin position="6"/>
        <end position="248"/>
    </location>
</feature>
<comment type="caution">
    <text evidence="5">The sequence shown here is derived from an EMBL/GenBank/DDBJ whole genome shotgun (WGS) entry which is preliminary data.</text>
</comment>
<sequence>MTDSIIKTENLKVAYGEHQVIHGIDLEVIEGEVTALIGPSGCGKSTLLQTLNLLIRSMSPNATLSGTITFSGKNILKGKMDALDLRKQIGMVFQKPNPFPKSIFENVAYGPRVHGYKKKKQLQEIVEQTLTDAYLWDEVKDRLHESALELSGGQQQRLCIARALATKPDVLLMDEPTSALDPVSTQGIEDLIQKLKEQYTVVMVTHQMEQAARISDTTAFLYMGQLIEVNDTTQLFFSPKRQQTEDYITGKFG</sequence>
<dbReference type="EMBL" id="JACHHJ010000004">
    <property type="protein sequence ID" value="MBB6450646.1"/>
    <property type="molecule type" value="Genomic_DNA"/>
</dbReference>
<dbReference type="GO" id="GO:0016887">
    <property type="term" value="F:ATP hydrolysis activity"/>
    <property type="evidence" value="ECO:0007669"/>
    <property type="project" value="InterPro"/>
</dbReference>
<name>A0A841PU13_9BACL</name>
<evidence type="ECO:0000256" key="2">
    <source>
        <dbReference type="ARBA" id="ARBA00022741"/>
    </source>
</evidence>
<proteinExistence type="predicted"/>
<protein>
    <submittedName>
        <fullName evidence="5">Phosphate transport system ATP-binding protein</fullName>
    </submittedName>
</protein>
<evidence type="ECO:0000259" key="4">
    <source>
        <dbReference type="PROSITE" id="PS50893"/>
    </source>
</evidence>
<dbReference type="SUPFAM" id="SSF52540">
    <property type="entry name" value="P-loop containing nucleoside triphosphate hydrolases"/>
    <property type="match status" value="1"/>
</dbReference>
<dbReference type="InterPro" id="IPR003439">
    <property type="entry name" value="ABC_transporter-like_ATP-bd"/>
</dbReference>
<dbReference type="InterPro" id="IPR027417">
    <property type="entry name" value="P-loop_NTPase"/>
</dbReference>
<dbReference type="PROSITE" id="PS50893">
    <property type="entry name" value="ABC_TRANSPORTER_2"/>
    <property type="match status" value="1"/>
</dbReference>
<keyword evidence="1" id="KW-0813">Transport</keyword>
<gene>
    <name evidence="5" type="ORF">HNR44_002636</name>
</gene>
<reference evidence="5 6" key="1">
    <citation type="submission" date="2020-08" db="EMBL/GenBank/DDBJ databases">
        <title>Genomic Encyclopedia of Type Strains, Phase IV (KMG-IV): sequencing the most valuable type-strain genomes for metagenomic binning, comparative biology and taxonomic classification.</title>
        <authorList>
            <person name="Goeker M."/>
        </authorList>
    </citation>
    <scope>NUCLEOTIDE SEQUENCE [LARGE SCALE GENOMIC DNA]</scope>
    <source>
        <strain evidence="5 6">DSM 21769</strain>
    </source>
</reference>
<dbReference type="InterPro" id="IPR017871">
    <property type="entry name" value="ABC_transporter-like_CS"/>
</dbReference>
<dbReference type="Gene3D" id="3.40.50.300">
    <property type="entry name" value="P-loop containing nucleotide triphosphate hydrolases"/>
    <property type="match status" value="1"/>
</dbReference>
<evidence type="ECO:0000313" key="6">
    <source>
        <dbReference type="Proteomes" id="UP000568839"/>
    </source>
</evidence>
<dbReference type="GO" id="GO:0016020">
    <property type="term" value="C:membrane"/>
    <property type="evidence" value="ECO:0007669"/>
    <property type="project" value="InterPro"/>
</dbReference>
<keyword evidence="2" id="KW-0547">Nucleotide-binding</keyword>
<dbReference type="SMART" id="SM00382">
    <property type="entry name" value="AAA"/>
    <property type="match status" value="1"/>
</dbReference>
<keyword evidence="6" id="KW-1185">Reference proteome</keyword>
<dbReference type="Proteomes" id="UP000568839">
    <property type="component" value="Unassembled WGS sequence"/>
</dbReference>